<dbReference type="KEGG" id="tps:THAPSDRAFT_21133"/>
<dbReference type="PANTHER" id="PTHR43642:SF1">
    <property type="entry name" value="HYBRID SIGNAL TRANSDUCTION HISTIDINE KINASE G"/>
    <property type="match status" value="1"/>
</dbReference>
<dbReference type="PANTHER" id="PTHR43642">
    <property type="entry name" value="HYBRID SIGNAL TRANSDUCTION HISTIDINE KINASE G"/>
    <property type="match status" value="1"/>
</dbReference>
<reference evidence="2 3" key="1">
    <citation type="journal article" date="2004" name="Science">
        <title>The genome of the diatom Thalassiosira pseudonana: ecology, evolution, and metabolism.</title>
        <authorList>
            <person name="Armbrust E.V."/>
            <person name="Berges J.A."/>
            <person name="Bowler C."/>
            <person name="Green B.R."/>
            <person name="Martinez D."/>
            <person name="Putnam N.H."/>
            <person name="Zhou S."/>
            <person name="Allen A.E."/>
            <person name="Apt K.E."/>
            <person name="Bechner M."/>
            <person name="Brzezinski M.A."/>
            <person name="Chaal B.K."/>
            <person name="Chiovitti A."/>
            <person name="Davis A.K."/>
            <person name="Demarest M.S."/>
            <person name="Detter J.C."/>
            <person name="Glavina T."/>
            <person name="Goodstein D."/>
            <person name="Hadi M.Z."/>
            <person name="Hellsten U."/>
            <person name="Hildebrand M."/>
            <person name="Jenkins B.D."/>
            <person name="Jurka J."/>
            <person name="Kapitonov V.V."/>
            <person name="Kroger N."/>
            <person name="Lau W.W."/>
            <person name="Lane T.W."/>
            <person name="Larimer F.W."/>
            <person name="Lippmeier J.C."/>
            <person name="Lucas S."/>
            <person name="Medina M."/>
            <person name="Montsant A."/>
            <person name="Obornik M."/>
            <person name="Parker M.S."/>
            <person name="Palenik B."/>
            <person name="Pazour G.J."/>
            <person name="Richardson P.M."/>
            <person name="Rynearson T.A."/>
            <person name="Saito M.A."/>
            <person name="Schwartz D.C."/>
            <person name="Thamatrakoln K."/>
            <person name="Valentin K."/>
            <person name="Vardi A."/>
            <person name="Wilkerson F.P."/>
            <person name="Rokhsar D.S."/>
        </authorList>
    </citation>
    <scope>NUCLEOTIDE SEQUENCE [LARGE SCALE GENOMIC DNA]</scope>
    <source>
        <strain evidence="2 3">CCMP1335</strain>
    </source>
</reference>
<keyword evidence="3" id="KW-1185">Reference proteome</keyword>
<dbReference type="InterPro" id="IPR011990">
    <property type="entry name" value="TPR-like_helical_dom_sf"/>
</dbReference>
<dbReference type="InterPro" id="IPR041664">
    <property type="entry name" value="AAA_16"/>
</dbReference>
<dbReference type="GeneID" id="7452194"/>
<dbReference type="PaxDb" id="35128-Thaps21133"/>
<dbReference type="Proteomes" id="UP000001449">
    <property type="component" value="Chromosome 2"/>
</dbReference>
<name>B8BTI3_THAPS</name>
<feature type="domain" description="Orc1-like AAA ATPase" evidence="1">
    <location>
        <begin position="245"/>
        <end position="468"/>
    </location>
</feature>
<evidence type="ECO:0000259" key="1">
    <source>
        <dbReference type="Pfam" id="PF13191"/>
    </source>
</evidence>
<reference evidence="2 3" key="2">
    <citation type="journal article" date="2008" name="Nature">
        <title>The Phaeodactylum genome reveals the evolutionary history of diatom genomes.</title>
        <authorList>
            <person name="Bowler C."/>
            <person name="Allen A.E."/>
            <person name="Badger J.H."/>
            <person name="Grimwood J."/>
            <person name="Jabbari K."/>
            <person name="Kuo A."/>
            <person name="Maheswari U."/>
            <person name="Martens C."/>
            <person name="Maumus F."/>
            <person name="Otillar R.P."/>
            <person name="Rayko E."/>
            <person name="Salamov A."/>
            <person name="Vandepoele K."/>
            <person name="Beszteri B."/>
            <person name="Gruber A."/>
            <person name="Heijde M."/>
            <person name="Katinka M."/>
            <person name="Mock T."/>
            <person name="Valentin K."/>
            <person name="Verret F."/>
            <person name="Berges J.A."/>
            <person name="Brownlee C."/>
            <person name="Cadoret J.P."/>
            <person name="Chiovitti A."/>
            <person name="Choi C.J."/>
            <person name="Coesel S."/>
            <person name="De Martino A."/>
            <person name="Detter J.C."/>
            <person name="Durkin C."/>
            <person name="Falciatore A."/>
            <person name="Fournet J."/>
            <person name="Haruta M."/>
            <person name="Huysman M.J."/>
            <person name="Jenkins B.D."/>
            <person name="Jiroutova K."/>
            <person name="Jorgensen R.E."/>
            <person name="Joubert Y."/>
            <person name="Kaplan A."/>
            <person name="Kroger N."/>
            <person name="Kroth P.G."/>
            <person name="La Roche J."/>
            <person name="Lindquist E."/>
            <person name="Lommer M."/>
            <person name="Martin-Jezequel V."/>
            <person name="Lopez P.J."/>
            <person name="Lucas S."/>
            <person name="Mangogna M."/>
            <person name="McGinnis K."/>
            <person name="Medlin L.K."/>
            <person name="Montsant A."/>
            <person name="Oudot-Le Secq M.P."/>
            <person name="Napoli C."/>
            <person name="Obornik M."/>
            <person name="Parker M.S."/>
            <person name="Petit J.L."/>
            <person name="Porcel B.M."/>
            <person name="Poulsen N."/>
            <person name="Robison M."/>
            <person name="Rychlewski L."/>
            <person name="Rynearson T.A."/>
            <person name="Schmutz J."/>
            <person name="Shapiro H."/>
            <person name="Siaut M."/>
            <person name="Stanley M."/>
            <person name="Sussman M.R."/>
            <person name="Taylor A.R."/>
            <person name="Vardi A."/>
            <person name="von Dassow P."/>
            <person name="Vyverman W."/>
            <person name="Willis A."/>
            <person name="Wyrwicz L.S."/>
            <person name="Rokhsar D.S."/>
            <person name="Weissenbach J."/>
            <person name="Armbrust E.V."/>
            <person name="Green B.R."/>
            <person name="Van de Peer Y."/>
            <person name="Grigoriev I.V."/>
        </authorList>
    </citation>
    <scope>NUCLEOTIDE SEQUENCE [LARGE SCALE GENOMIC DNA]</scope>
    <source>
        <strain evidence="2 3">CCMP1335</strain>
    </source>
</reference>
<evidence type="ECO:0000313" key="2">
    <source>
        <dbReference type="EMBL" id="EED94606.1"/>
    </source>
</evidence>
<proteinExistence type="predicted"/>
<accession>B8BTI3</accession>
<dbReference type="HOGENOM" id="CLU_001993_2_0_1"/>
<dbReference type="InParanoid" id="B8BTI3"/>
<dbReference type="Gene3D" id="1.25.40.10">
    <property type="entry name" value="Tetratricopeptide repeat domain"/>
    <property type="match status" value="1"/>
</dbReference>
<gene>
    <name evidence="2" type="ORF">THAPSDRAFT_21133</name>
</gene>
<protein>
    <recommendedName>
        <fullName evidence="1">Orc1-like AAA ATPase domain-containing protein</fullName>
    </recommendedName>
</protein>
<dbReference type="InterPro" id="IPR027417">
    <property type="entry name" value="P-loop_NTPase"/>
</dbReference>
<dbReference type="EMBL" id="CM000639">
    <property type="protein sequence ID" value="EED94606.1"/>
    <property type="molecule type" value="Genomic_DNA"/>
</dbReference>
<dbReference type="RefSeq" id="XP_002287163.1">
    <property type="nucleotide sequence ID" value="XM_002287127.1"/>
</dbReference>
<dbReference type="InterPro" id="IPR053159">
    <property type="entry name" value="Hybrid_Histidine_Kinase"/>
</dbReference>
<dbReference type="Pfam" id="PF13191">
    <property type="entry name" value="AAA_16"/>
    <property type="match status" value="1"/>
</dbReference>
<dbReference type="SUPFAM" id="SSF48452">
    <property type="entry name" value="TPR-like"/>
    <property type="match status" value="1"/>
</dbReference>
<organism evidence="2 3">
    <name type="scientific">Thalassiosira pseudonana</name>
    <name type="common">Marine diatom</name>
    <name type="synonym">Cyclotella nana</name>
    <dbReference type="NCBI Taxonomy" id="35128"/>
    <lineage>
        <taxon>Eukaryota</taxon>
        <taxon>Sar</taxon>
        <taxon>Stramenopiles</taxon>
        <taxon>Ochrophyta</taxon>
        <taxon>Bacillariophyta</taxon>
        <taxon>Coscinodiscophyceae</taxon>
        <taxon>Thalassiosirophycidae</taxon>
        <taxon>Thalassiosirales</taxon>
        <taxon>Thalassiosiraceae</taxon>
        <taxon>Thalassiosira</taxon>
    </lineage>
</organism>
<sequence>MQTTTTLSLRQWIATDYATLQSSHGIKSRASPWSQEVIDVYDGKYNDAVDTDEAHPPKGTDEIYRENAAAVAFLLVENLMDEVSNDNVAIYRKFISMEGITVALEAIHGESTFALKCVSVLGGYANGILQISLFYSLAEIFLKLFTRNEFIPDWFSAKGSSSTSGNEDEWFEVSTMQDLFLHNDADSSSSGQNLVDGSNSDVSRTNTAFTSINHVLDDLKQMVIEPDVFLHDAQGSNRMLDFKTRLYGRKEEISHLLYKAERIQSKRNNAPLEVISIRGYSGSGKSSLVQRVGRYLSGQGWFFLRGKFDRMPQNDAFAAIVSPFEDFCSIVQGMKDRGNACDVEYCTRLSRAVKDSLGRSGIRYLSRVIPSLSQLFNDRVEANASHNIPHAVMDRVDSASPSDLSSSSGENIPQNAVEASMSQRRLELLLFTFVEKILALDRPILLFYDDVQWADASTLDFLGKFLKNIADHKTSRANILYVQCYRDNEVEPTDPLPHMVSTIASHDCSNLTQMQLEGFSQKALNTILSAVLHLPCRITSSLTSVVHQKTRGNMLFCIEFMKSLENPDKNLLRFSLSDQQWIWDADSISLLPISGNVAGLLMNKLLRMSKNVLNCLSIASCFGSQVNSDIITLLDGLRGATNIIDNLESVVNEGLLERAGPLFVFAHDSIQEIVYEMTPQLDIIQLHVDIGSMLISKSALASPILIGEVISRAVGQINMALPKDIGGGFSVEFSLSQRIVFAKLNLRAAQKATASKSDFSTAEDYLKAAMMFLPENSWADQYDLTLQIYEEYSNALFVKHLSEELFLHIDIVLSNARCNEDKLKVQEVKIAALFSLGETSKAVELARSVLGTLGFPFPESADDDTVNAIISETKSITKGLTLGQLQSYPLMVETVPTQAMKIMSNILLAFSFANPTMFPMVACQMMHLTTKHGMSVESASAFANFGLILLSRFGNYEEGYRHGKIALAILDRFKDTKRLLAKVYFIVYGLLSIWKEPIRATIEGLQYSIDKAFFEGDYENALLNSAVLGRQSFLAGINLQTIRENYERLCREMMYNKTAKVFFTSFNPTLNDLYLVLSLTGEAEENVSSVFISREENERILFERYNSTQNAFLVQLIYYHRLVKSFWFREYKTVLECCEKYDQCSKTRNLVRVSDIKNAFFAGLASFIQSRKNKDESLIPRGKKHLETMQLWEKGCKWNFENKVLLLQAEYYFAKGEHEEANTCYEKSIESAKEHKFIHEEALGNELFGIFYVETGDSAKATSFLDKACQLYDEWGAFKKAAMLLPL</sequence>
<dbReference type="SUPFAM" id="SSF52540">
    <property type="entry name" value="P-loop containing nucleoside triphosphate hydrolases"/>
    <property type="match status" value="1"/>
</dbReference>
<evidence type="ECO:0000313" key="3">
    <source>
        <dbReference type="Proteomes" id="UP000001449"/>
    </source>
</evidence>